<evidence type="ECO:0000256" key="1">
    <source>
        <dbReference type="SAM" id="MobiDB-lite"/>
    </source>
</evidence>
<accession>A0A410J4H5</accession>
<dbReference type="EMBL" id="MH917284">
    <property type="protein sequence ID" value="QAR15589.1"/>
    <property type="molecule type" value="Genomic_DNA"/>
</dbReference>
<evidence type="ECO:0000313" key="2">
    <source>
        <dbReference type="EMBL" id="QAR15589.1"/>
    </source>
</evidence>
<sequence length="88" mass="9925">MNPNVRGDSHQNLPPPREKKDRRVSAFFYARRKRTRYAHQAGPETECLRIWGSCTDRANVTPDAAWAGALYMGSLHGSRKLSLSIVQA</sequence>
<organism evidence="2">
    <name type="scientific">Klebsiella pneumoniae</name>
    <dbReference type="NCBI Taxonomy" id="573"/>
    <lineage>
        <taxon>Bacteria</taxon>
        <taxon>Pseudomonadati</taxon>
        <taxon>Pseudomonadota</taxon>
        <taxon>Gammaproteobacteria</taxon>
        <taxon>Enterobacterales</taxon>
        <taxon>Enterobacteriaceae</taxon>
        <taxon>Klebsiella/Raoultella group</taxon>
        <taxon>Klebsiella</taxon>
        <taxon>Klebsiella pneumoniae complex</taxon>
    </lineage>
</organism>
<proteinExistence type="predicted"/>
<reference evidence="2" key="1">
    <citation type="journal article" date="2019" name="Front. Microbiol.">
        <title>Type 1, 2, and 1/2-Hybrid IncC Plasmids From China.</title>
        <authorList>
            <person name="Cheng Q."/>
            <person name="Jiang X."/>
            <person name="Xu Y."/>
            <person name="Hu L."/>
            <person name="Luo W."/>
            <person name="Yin Z."/>
            <person name="Gao H."/>
            <person name="Yang W."/>
            <person name="Yang H."/>
            <person name="Zhao Y."/>
            <person name="Zhao X."/>
            <person name="Zhou D."/>
            <person name="Dai E."/>
        </authorList>
    </citation>
    <scope>NUCLEOTIDE SEQUENCE</scope>
    <source>
        <strain evidence="2">397108</strain>
        <plasmid evidence="2">p397108-Ct2</plasmid>
    </source>
</reference>
<keyword evidence="2" id="KW-0614">Plasmid</keyword>
<name>A0A410J4H5_KLEPN</name>
<feature type="region of interest" description="Disordered" evidence="1">
    <location>
        <begin position="1"/>
        <end position="24"/>
    </location>
</feature>
<dbReference type="AlphaFoldDB" id="A0A410J4H5"/>
<geneLocation type="plasmid" evidence="2">
    <name>p397108-Ct2</name>
</geneLocation>
<protein>
    <submittedName>
        <fullName evidence="2">Uncharacterized protein</fullName>
    </submittedName>
</protein>